<comment type="pathway">
    <text evidence="10">Isoprenoid biosynthesis; isopentenyl diphosphate biosynthesis via DXP pathway; isopentenyl diphosphate from 1-deoxy-D-xylulose 5-phosphate: step 3/6.</text>
</comment>
<evidence type="ECO:0000256" key="5">
    <source>
        <dbReference type="ARBA" id="ARBA00022741"/>
    </source>
</evidence>
<dbReference type="Pfam" id="PF00288">
    <property type="entry name" value="GHMP_kinases_N"/>
    <property type="match status" value="1"/>
</dbReference>
<keyword evidence="5 10" id="KW-0547">Nucleotide-binding</keyword>
<dbReference type="GO" id="GO:0005524">
    <property type="term" value="F:ATP binding"/>
    <property type="evidence" value="ECO:0007669"/>
    <property type="project" value="UniProtKB-UniRule"/>
</dbReference>
<feature type="domain" description="GHMP kinase N-terminal" evidence="11">
    <location>
        <begin position="68"/>
        <end position="126"/>
    </location>
</feature>
<evidence type="ECO:0000256" key="10">
    <source>
        <dbReference type="HAMAP-Rule" id="MF_00061"/>
    </source>
</evidence>
<evidence type="ECO:0000259" key="11">
    <source>
        <dbReference type="Pfam" id="PF00288"/>
    </source>
</evidence>
<dbReference type="PANTHER" id="PTHR43527">
    <property type="entry name" value="4-DIPHOSPHOCYTIDYL-2-C-METHYL-D-ERYTHRITOL KINASE, CHLOROPLASTIC"/>
    <property type="match status" value="1"/>
</dbReference>
<feature type="active site" evidence="10">
    <location>
        <position position="127"/>
    </location>
</feature>
<dbReference type="GO" id="GO:0016114">
    <property type="term" value="P:terpenoid biosynthetic process"/>
    <property type="evidence" value="ECO:0007669"/>
    <property type="project" value="UniProtKB-UniRule"/>
</dbReference>
<keyword evidence="6 10" id="KW-0418">Kinase</keyword>
<evidence type="ECO:0000256" key="2">
    <source>
        <dbReference type="ARBA" id="ARBA00012052"/>
    </source>
</evidence>
<evidence type="ECO:0000256" key="8">
    <source>
        <dbReference type="ARBA" id="ARBA00023229"/>
    </source>
</evidence>
<comment type="function">
    <text evidence="10">Catalyzes the phosphorylation of the position 2 hydroxy group of 4-diphosphocytidyl-2C-methyl-D-erythritol.</text>
</comment>
<dbReference type="HAMAP" id="MF_00061">
    <property type="entry name" value="IspE"/>
    <property type="match status" value="1"/>
</dbReference>
<evidence type="ECO:0000259" key="12">
    <source>
        <dbReference type="Pfam" id="PF08544"/>
    </source>
</evidence>
<evidence type="ECO:0000256" key="9">
    <source>
        <dbReference type="ARBA" id="ARBA00032554"/>
    </source>
</evidence>
<keyword evidence="4 10" id="KW-0808">Transferase</keyword>
<dbReference type="GO" id="GO:0050515">
    <property type="term" value="F:4-(cytidine 5'-diphospho)-2-C-methyl-D-erythritol kinase activity"/>
    <property type="evidence" value="ECO:0007669"/>
    <property type="project" value="UniProtKB-UniRule"/>
</dbReference>
<keyword evidence="7 10" id="KW-0067">ATP-binding</keyword>
<dbReference type="Pfam" id="PF08544">
    <property type="entry name" value="GHMP_kinases_C"/>
    <property type="match status" value="1"/>
</dbReference>
<keyword evidence="14" id="KW-1185">Reference proteome</keyword>
<dbReference type="InterPro" id="IPR036554">
    <property type="entry name" value="GHMP_kinase_C_sf"/>
</dbReference>
<dbReference type="SUPFAM" id="SSF54211">
    <property type="entry name" value="Ribosomal protein S5 domain 2-like"/>
    <property type="match status" value="1"/>
</dbReference>
<name>A0A975W9K3_9RHOB</name>
<dbReference type="PANTHER" id="PTHR43527:SF2">
    <property type="entry name" value="4-DIPHOSPHOCYTIDYL-2-C-METHYL-D-ERYTHRITOL KINASE, CHLOROPLASTIC"/>
    <property type="match status" value="1"/>
</dbReference>
<dbReference type="EMBL" id="FNYY01000005">
    <property type="protein sequence ID" value="SEJ37553.1"/>
    <property type="molecule type" value="Genomic_DNA"/>
</dbReference>
<dbReference type="GeneID" id="80818118"/>
<feature type="domain" description="GHMP kinase C-terminal" evidence="12">
    <location>
        <begin position="201"/>
        <end position="260"/>
    </location>
</feature>
<dbReference type="Gene3D" id="3.30.70.890">
    <property type="entry name" value="GHMP kinase, C-terminal domain"/>
    <property type="match status" value="1"/>
</dbReference>
<dbReference type="InterPro" id="IPR006204">
    <property type="entry name" value="GHMP_kinase_N_dom"/>
</dbReference>
<dbReference type="PIRSF" id="PIRSF010376">
    <property type="entry name" value="IspE"/>
    <property type="match status" value="1"/>
</dbReference>
<dbReference type="AlphaFoldDB" id="A0A975W9K3"/>
<dbReference type="InterPro" id="IPR014721">
    <property type="entry name" value="Ribsml_uS5_D2-typ_fold_subgr"/>
</dbReference>
<dbReference type="Proteomes" id="UP000182932">
    <property type="component" value="Unassembled WGS sequence"/>
</dbReference>
<protein>
    <recommendedName>
        <fullName evidence="3 10">4-diphosphocytidyl-2-C-methyl-D-erythritol kinase</fullName>
        <shortName evidence="10">CMK</shortName>
        <ecNumber evidence="2 10">2.7.1.148</ecNumber>
    </recommendedName>
    <alternativeName>
        <fullName evidence="9 10">4-(cytidine-5'-diphospho)-2-C-methyl-D-erythritol kinase</fullName>
    </alternativeName>
</protein>
<comment type="catalytic activity">
    <reaction evidence="10">
        <text>4-CDP-2-C-methyl-D-erythritol + ATP = 4-CDP-2-C-methyl-D-erythritol 2-phosphate + ADP + H(+)</text>
        <dbReference type="Rhea" id="RHEA:18437"/>
        <dbReference type="ChEBI" id="CHEBI:15378"/>
        <dbReference type="ChEBI" id="CHEBI:30616"/>
        <dbReference type="ChEBI" id="CHEBI:57823"/>
        <dbReference type="ChEBI" id="CHEBI:57919"/>
        <dbReference type="ChEBI" id="CHEBI:456216"/>
        <dbReference type="EC" id="2.7.1.148"/>
    </reaction>
</comment>
<accession>A0A975W9K3</accession>
<dbReference type="Gene3D" id="3.30.230.10">
    <property type="match status" value="1"/>
</dbReference>
<feature type="active site" evidence="10">
    <location>
        <position position="11"/>
    </location>
</feature>
<dbReference type="InterPro" id="IPR020568">
    <property type="entry name" value="Ribosomal_Su5_D2-typ_SF"/>
</dbReference>
<sequence length="272" mass="28203">MAPTEAFAPAKINLTLHVTGQRADGYHLLDSLVVFAGVGDVLRVAPADEMSLRVTGPMAAGVPEDARNLCWKAAEAFGAPVRIELEKHLPAAAGIGGGSSDAAAVLRAMETIYGRPFSGDALRLGADVPVCLLAHAARMSGIGEQVLPLSQPPMDAVLVNPGVAVSTPAVFKALRSRDNPPMTDWPLDGRSDSTLAWLRTMRNDLEPPAIGVQPVIGRVLTALDEEGADLARMSGSGATCFGLFPDGSAATAAAAGLRAAHPDWWVVATTLT</sequence>
<dbReference type="InterPro" id="IPR004424">
    <property type="entry name" value="IspE"/>
</dbReference>
<dbReference type="InterPro" id="IPR013750">
    <property type="entry name" value="GHMP_kinase_C_dom"/>
</dbReference>
<evidence type="ECO:0000256" key="4">
    <source>
        <dbReference type="ARBA" id="ARBA00022679"/>
    </source>
</evidence>
<evidence type="ECO:0000256" key="6">
    <source>
        <dbReference type="ARBA" id="ARBA00022777"/>
    </source>
</evidence>
<gene>
    <name evidence="10" type="primary">ispE</name>
    <name evidence="13" type="ORF">SAMN04487940_105151</name>
</gene>
<dbReference type="NCBIfam" id="NF011202">
    <property type="entry name" value="PRK14608.1"/>
    <property type="match status" value="1"/>
</dbReference>
<evidence type="ECO:0000313" key="14">
    <source>
        <dbReference type="Proteomes" id="UP000182932"/>
    </source>
</evidence>
<evidence type="ECO:0000256" key="3">
    <source>
        <dbReference type="ARBA" id="ARBA00017473"/>
    </source>
</evidence>
<dbReference type="GO" id="GO:0019288">
    <property type="term" value="P:isopentenyl diphosphate biosynthetic process, methylerythritol 4-phosphate pathway"/>
    <property type="evidence" value="ECO:0007669"/>
    <property type="project" value="UniProtKB-UniRule"/>
</dbReference>
<evidence type="ECO:0000313" key="13">
    <source>
        <dbReference type="EMBL" id="SEJ37553.1"/>
    </source>
</evidence>
<proteinExistence type="inferred from homology"/>
<dbReference type="SUPFAM" id="SSF55060">
    <property type="entry name" value="GHMP Kinase, C-terminal domain"/>
    <property type="match status" value="1"/>
</dbReference>
<dbReference type="EC" id="2.7.1.148" evidence="2 10"/>
<comment type="caution">
    <text evidence="13">The sequence shown here is derived from an EMBL/GenBank/DDBJ whole genome shotgun (WGS) entry which is preliminary data.</text>
</comment>
<organism evidence="13 14">
    <name type="scientific">Marinovum algicola</name>
    <dbReference type="NCBI Taxonomy" id="42444"/>
    <lineage>
        <taxon>Bacteria</taxon>
        <taxon>Pseudomonadati</taxon>
        <taxon>Pseudomonadota</taxon>
        <taxon>Alphaproteobacteria</taxon>
        <taxon>Rhodobacterales</taxon>
        <taxon>Roseobacteraceae</taxon>
        <taxon>Marinovum</taxon>
    </lineage>
</organism>
<evidence type="ECO:0000256" key="1">
    <source>
        <dbReference type="ARBA" id="ARBA00009684"/>
    </source>
</evidence>
<dbReference type="RefSeq" id="WP_074836249.1">
    <property type="nucleotide sequence ID" value="NZ_FNYY01000005.1"/>
</dbReference>
<evidence type="ECO:0000256" key="7">
    <source>
        <dbReference type="ARBA" id="ARBA00022840"/>
    </source>
</evidence>
<reference evidence="13 14" key="1">
    <citation type="submission" date="2016-10" db="EMBL/GenBank/DDBJ databases">
        <authorList>
            <person name="Varghese N."/>
            <person name="Submissions S."/>
        </authorList>
    </citation>
    <scope>NUCLEOTIDE SEQUENCE [LARGE SCALE GENOMIC DNA]</scope>
    <source>
        <strain evidence="13 14">FF3</strain>
    </source>
</reference>
<comment type="similarity">
    <text evidence="1 10">Belongs to the GHMP kinase family. IspE subfamily.</text>
</comment>
<keyword evidence="8 10" id="KW-0414">Isoprene biosynthesis</keyword>
<dbReference type="NCBIfam" id="TIGR00154">
    <property type="entry name" value="ispE"/>
    <property type="match status" value="1"/>
</dbReference>
<feature type="binding site" evidence="10">
    <location>
        <begin position="90"/>
        <end position="100"/>
    </location>
    <ligand>
        <name>ATP</name>
        <dbReference type="ChEBI" id="CHEBI:30616"/>
    </ligand>
</feature>